<keyword evidence="1" id="KW-0808">Transferase</keyword>
<dbReference type="PROSITE" id="PS51186">
    <property type="entry name" value="GNAT"/>
    <property type="match status" value="1"/>
</dbReference>
<evidence type="ECO:0000256" key="2">
    <source>
        <dbReference type="ARBA" id="ARBA00023315"/>
    </source>
</evidence>
<evidence type="ECO:0000313" key="4">
    <source>
        <dbReference type="EMBL" id="SDY62116.1"/>
    </source>
</evidence>
<organism evidence="4 5">
    <name type="scientific">Amycolatopsis xylanica</name>
    <dbReference type="NCBI Taxonomy" id="589385"/>
    <lineage>
        <taxon>Bacteria</taxon>
        <taxon>Bacillati</taxon>
        <taxon>Actinomycetota</taxon>
        <taxon>Actinomycetes</taxon>
        <taxon>Pseudonocardiales</taxon>
        <taxon>Pseudonocardiaceae</taxon>
        <taxon>Amycolatopsis</taxon>
    </lineage>
</organism>
<feature type="domain" description="N-acetyltransferase" evidence="3">
    <location>
        <begin position="158"/>
        <end position="316"/>
    </location>
</feature>
<dbReference type="Proteomes" id="UP000199515">
    <property type="component" value="Unassembled WGS sequence"/>
</dbReference>
<gene>
    <name evidence="4" type="ORF">SAMN05421504_106155</name>
</gene>
<keyword evidence="4" id="KW-0687">Ribonucleoprotein</keyword>
<dbReference type="InterPro" id="IPR016181">
    <property type="entry name" value="Acyl_CoA_acyltransferase"/>
</dbReference>
<dbReference type="RefSeq" id="WP_091293535.1">
    <property type="nucleotide sequence ID" value="NZ_FNON01000006.1"/>
</dbReference>
<name>A0A1H3LCT5_9PSEU</name>
<dbReference type="OrthoDB" id="149709at2"/>
<keyword evidence="2" id="KW-0012">Acyltransferase</keyword>
<dbReference type="InterPro" id="IPR000182">
    <property type="entry name" value="GNAT_dom"/>
</dbReference>
<protein>
    <submittedName>
        <fullName evidence="4">Ribosomal protein S18 acetylase RimI</fullName>
    </submittedName>
</protein>
<dbReference type="GO" id="GO:0005840">
    <property type="term" value="C:ribosome"/>
    <property type="evidence" value="ECO:0007669"/>
    <property type="project" value="UniProtKB-KW"/>
</dbReference>
<keyword evidence="4" id="KW-0689">Ribosomal protein</keyword>
<evidence type="ECO:0000259" key="3">
    <source>
        <dbReference type="PROSITE" id="PS51186"/>
    </source>
</evidence>
<keyword evidence="5" id="KW-1185">Reference proteome</keyword>
<dbReference type="EMBL" id="FNON01000006">
    <property type="protein sequence ID" value="SDY62116.1"/>
    <property type="molecule type" value="Genomic_DNA"/>
</dbReference>
<dbReference type="AlphaFoldDB" id="A0A1H3LCT5"/>
<sequence length="316" mass="34078">MKADVIDAEHASRVTKVDSLLPEIPVLNADDVQLVGDPELITVSVGDSAGSGLATCRSVPEDSPRSSWQALTEHRLELKLAGPEPVAAISALLDQWEVHLANVARKSDIETAAVIARPSRDTIGSAELLQHGFAPVVGIAVRPAERLATTGPVTTPGVRIRPAELGDLPTAVHLQLELQRYDAQFGMTTMRAGAEEMVTEELRAQLSGEPTMWIAELYGQPLGMVRVQLPDQAFWISSCVNAARVGYLSSLAVAEPARSSGVGTALANHAHQVLEEAGAEVMLLHHALASPQSTPFWYAQGYRPLWTFWQRRPAVR</sequence>
<dbReference type="InterPro" id="IPR050832">
    <property type="entry name" value="Bact_Acetyltransf"/>
</dbReference>
<dbReference type="CDD" id="cd04301">
    <property type="entry name" value="NAT_SF"/>
    <property type="match status" value="1"/>
</dbReference>
<reference evidence="4 5" key="1">
    <citation type="submission" date="2016-10" db="EMBL/GenBank/DDBJ databases">
        <authorList>
            <person name="de Groot N.N."/>
        </authorList>
    </citation>
    <scope>NUCLEOTIDE SEQUENCE [LARGE SCALE GENOMIC DNA]</scope>
    <source>
        <strain evidence="4 5">CPCC 202699</strain>
    </source>
</reference>
<evidence type="ECO:0000256" key="1">
    <source>
        <dbReference type="ARBA" id="ARBA00022679"/>
    </source>
</evidence>
<dbReference type="Gene3D" id="3.40.630.30">
    <property type="match status" value="1"/>
</dbReference>
<accession>A0A1H3LCT5</accession>
<dbReference type="GO" id="GO:0016747">
    <property type="term" value="F:acyltransferase activity, transferring groups other than amino-acyl groups"/>
    <property type="evidence" value="ECO:0007669"/>
    <property type="project" value="InterPro"/>
</dbReference>
<dbReference type="STRING" id="589385.SAMN05421504_106155"/>
<dbReference type="SUPFAM" id="SSF55729">
    <property type="entry name" value="Acyl-CoA N-acyltransferases (Nat)"/>
    <property type="match status" value="1"/>
</dbReference>
<dbReference type="PANTHER" id="PTHR43877:SF1">
    <property type="entry name" value="ACETYLTRANSFERASE"/>
    <property type="match status" value="1"/>
</dbReference>
<dbReference type="PANTHER" id="PTHR43877">
    <property type="entry name" value="AMINOALKYLPHOSPHONATE N-ACETYLTRANSFERASE-RELATED-RELATED"/>
    <property type="match status" value="1"/>
</dbReference>
<proteinExistence type="predicted"/>
<evidence type="ECO:0000313" key="5">
    <source>
        <dbReference type="Proteomes" id="UP000199515"/>
    </source>
</evidence>
<dbReference type="Pfam" id="PF00583">
    <property type="entry name" value="Acetyltransf_1"/>
    <property type="match status" value="1"/>
</dbReference>